<evidence type="ECO:0000256" key="1">
    <source>
        <dbReference type="SAM" id="MobiDB-lite"/>
    </source>
</evidence>
<dbReference type="AlphaFoldDB" id="T1J8N1"/>
<organism evidence="2 3">
    <name type="scientific">Strigamia maritima</name>
    <name type="common">European centipede</name>
    <name type="synonym">Geophilus maritimus</name>
    <dbReference type="NCBI Taxonomy" id="126957"/>
    <lineage>
        <taxon>Eukaryota</taxon>
        <taxon>Metazoa</taxon>
        <taxon>Ecdysozoa</taxon>
        <taxon>Arthropoda</taxon>
        <taxon>Myriapoda</taxon>
        <taxon>Chilopoda</taxon>
        <taxon>Pleurostigmophora</taxon>
        <taxon>Geophilomorpha</taxon>
        <taxon>Linotaeniidae</taxon>
        <taxon>Strigamia</taxon>
    </lineage>
</organism>
<dbReference type="HOGENOM" id="CLU_1456215_0_0_1"/>
<dbReference type="EnsemblMetazoa" id="SMAR010067-RA">
    <property type="protein sequence ID" value="SMAR010067-PA"/>
    <property type="gene ID" value="SMAR010067"/>
</dbReference>
<protein>
    <submittedName>
        <fullName evidence="2">Uncharacterized protein</fullName>
    </submittedName>
</protein>
<dbReference type="Proteomes" id="UP000014500">
    <property type="component" value="Unassembled WGS sequence"/>
</dbReference>
<reference evidence="2" key="2">
    <citation type="submission" date="2015-02" db="UniProtKB">
        <authorList>
            <consortium name="EnsemblMetazoa"/>
        </authorList>
    </citation>
    <scope>IDENTIFICATION</scope>
</reference>
<reference evidence="3" key="1">
    <citation type="submission" date="2011-05" db="EMBL/GenBank/DDBJ databases">
        <authorList>
            <person name="Richards S.R."/>
            <person name="Qu J."/>
            <person name="Jiang H."/>
            <person name="Jhangiani S.N."/>
            <person name="Agravi P."/>
            <person name="Goodspeed R."/>
            <person name="Gross S."/>
            <person name="Mandapat C."/>
            <person name="Jackson L."/>
            <person name="Mathew T."/>
            <person name="Pu L."/>
            <person name="Thornton R."/>
            <person name="Saada N."/>
            <person name="Wilczek-Boney K.B."/>
            <person name="Lee S."/>
            <person name="Kovar C."/>
            <person name="Wu Y."/>
            <person name="Scherer S.E."/>
            <person name="Worley K.C."/>
            <person name="Muzny D.M."/>
            <person name="Gibbs R."/>
        </authorList>
    </citation>
    <scope>NUCLEOTIDE SEQUENCE</scope>
    <source>
        <strain evidence="3">Brora</strain>
    </source>
</reference>
<accession>T1J8N1</accession>
<dbReference type="STRING" id="126957.T1J8N1"/>
<sequence length="186" mass="21230">MAPLIHSHIRKHIRKCICNTYCDYSSDHISDHLSDNELWRYISIVKLQSCDLEKNVRFVVHAIHRLANLAETTQAFFVSQSKEEVALLDVDFDVFIRSVGGILEVVVAKWWVSIGDPCINWKHPGEGIFRANVTSPLKHEDVSPNVEEFGSSATTDGTKDSSTWMDQEIFCRKDDDGGREISYRFV</sequence>
<evidence type="ECO:0000313" key="2">
    <source>
        <dbReference type="EnsemblMetazoa" id="SMAR010067-PA"/>
    </source>
</evidence>
<proteinExistence type="predicted"/>
<evidence type="ECO:0000313" key="3">
    <source>
        <dbReference type="Proteomes" id="UP000014500"/>
    </source>
</evidence>
<name>T1J8N1_STRMM</name>
<feature type="compositionally biased region" description="Polar residues" evidence="1">
    <location>
        <begin position="151"/>
        <end position="161"/>
    </location>
</feature>
<keyword evidence="3" id="KW-1185">Reference proteome</keyword>
<feature type="region of interest" description="Disordered" evidence="1">
    <location>
        <begin position="141"/>
        <end position="161"/>
    </location>
</feature>
<dbReference type="EMBL" id="JH431958">
    <property type="status" value="NOT_ANNOTATED_CDS"/>
    <property type="molecule type" value="Genomic_DNA"/>
</dbReference>